<proteinExistence type="predicted"/>
<dbReference type="AlphaFoldDB" id="A0A852VR46"/>
<gene>
    <name evidence="3" type="ORF">BJY20_000196</name>
</gene>
<keyword evidence="4" id="KW-1185">Reference proteome</keyword>
<evidence type="ECO:0008006" key="5">
    <source>
        <dbReference type="Google" id="ProtNLM"/>
    </source>
</evidence>
<dbReference type="Proteomes" id="UP000554054">
    <property type="component" value="Unassembled WGS sequence"/>
</dbReference>
<reference evidence="3 4" key="1">
    <citation type="submission" date="2020-07" db="EMBL/GenBank/DDBJ databases">
        <title>Sequencing the genomes of 1000 actinobacteria strains.</title>
        <authorList>
            <person name="Klenk H.-P."/>
        </authorList>
    </citation>
    <scope>NUCLEOTIDE SEQUENCE [LARGE SCALE GENOMIC DNA]</scope>
    <source>
        <strain evidence="3 4">DSM 26154</strain>
    </source>
</reference>
<organism evidence="3 4">
    <name type="scientific">Janibacter cremeus</name>
    <dbReference type="NCBI Taxonomy" id="1285192"/>
    <lineage>
        <taxon>Bacteria</taxon>
        <taxon>Bacillati</taxon>
        <taxon>Actinomycetota</taxon>
        <taxon>Actinomycetes</taxon>
        <taxon>Micrococcales</taxon>
        <taxon>Intrasporangiaceae</taxon>
        <taxon>Janibacter</taxon>
    </lineage>
</organism>
<evidence type="ECO:0000313" key="4">
    <source>
        <dbReference type="Proteomes" id="UP000554054"/>
    </source>
</evidence>
<evidence type="ECO:0000313" key="3">
    <source>
        <dbReference type="EMBL" id="NYF96804.1"/>
    </source>
</evidence>
<name>A0A852VR46_9MICO</name>
<accession>A0A852VR46</accession>
<sequence>MNDTPENVAASEPTESSGPVWLTLPDIAEQLGVRITQVHRMLKDGELVAVRRGERNVLSVPQEFIGEDGPLPELRGTFTVLHDGGFTDEEIVEWMFARDDRLVGGTPIGAIRQGAKTEVRRRAMEEAL</sequence>
<evidence type="ECO:0000259" key="1">
    <source>
        <dbReference type="Pfam" id="PF18367"/>
    </source>
</evidence>
<dbReference type="GO" id="GO:0003677">
    <property type="term" value="F:DNA binding"/>
    <property type="evidence" value="ECO:0007669"/>
    <property type="project" value="InterPro"/>
</dbReference>
<dbReference type="RefSeq" id="WP_343062728.1">
    <property type="nucleotide sequence ID" value="NZ_JACCAE010000001.1"/>
</dbReference>
<feature type="domain" description="Rv2175c C-terminal" evidence="1">
    <location>
        <begin position="73"/>
        <end position="124"/>
    </location>
</feature>
<protein>
    <recommendedName>
        <fullName evidence="5">DNA-binding protein</fullName>
    </recommendedName>
</protein>
<dbReference type="InterPro" id="IPR048576">
    <property type="entry name" value="Rv2175c_wHTH"/>
</dbReference>
<evidence type="ECO:0000259" key="2">
    <source>
        <dbReference type="Pfam" id="PF21531"/>
    </source>
</evidence>
<dbReference type="Pfam" id="PF21531">
    <property type="entry name" value="Rv2175c_wHTH"/>
    <property type="match status" value="1"/>
</dbReference>
<dbReference type="EMBL" id="JACCAE010000001">
    <property type="protein sequence ID" value="NYF96804.1"/>
    <property type="molecule type" value="Genomic_DNA"/>
</dbReference>
<comment type="caution">
    <text evidence="3">The sequence shown here is derived from an EMBL/GenBank/DDBJ whole genome shotgun (WGS) entry which is preliminary data.</text>
</comment>
<dbReference type="Pfam" id="PF18367">
    <property type="entry name" value="Rv2175c_C"/>
    <property type="match status" value="1"/>
</dbReference>
<dbReference type="InterPro" id="IPR041098">
    <property type="entry name" value="Rv2175c_C"/>
</dbReference>
<feature type="domain" description="DNA-binding protein Rv2175c wHTH" evidence="2">
    <location>
        <begin position="21"/>
        <end position="65"/>
    </location>
</feature>